<evidence type="ECO:0008006" key="3">
    <source>
        <dbReference type="Google" id="ProtNLM"/>
    </source>
</evidence>
<organism evidence="1 2">
    <name type="scientific">Halostreptopolyspora alba</name>
    <dbReference type="NCBI Taxonomy" id="2487137"/>
    <lineage>
        <taxon>Bacteria</taxon>
        <taxon>Bacillati</taxon>
        <taxon>Actinomycetota</taxon>
        <taxon>Actinomycetes</taxon>
        <taxon>Streptosporangiales</taxon>
        <taxon>Nocardiopsidaceae</taxon>
        <taxon>Halostreptopolyspora</taxon>
    </lineage>
</organism>
<reference evidence="1 2" key="1">
    <citation type="submission" date="2018-11" db="EMBL/GenBank/DDBJ databases">
        <title>The genome draft of YIM 96095.</title>
        <authorList>
            <person name="Tang S.-K."/>
            <person name="Chunyu W.-X."/>
            <person name="Feng Y.-Z."/>
        </authorList>
    </citation>
    <scope>NUCLEOTIDE SEQUENCE [LARGE SCALE GENOMIC DNA]</scope>
    <source>
        <strain evidence="1 2">YIM 96095</strain>
    </source>
</reference>
<gene>
    <name evidence="1" type="ORF">EFW17_11145</name>
</gene>
<dbReference type="RefSeq" id="WP_123201275.1">
    <property type="nucleotide sequence ID" value="NZ_RJMB01000009.1"/>
</dbReference>
<dbReference type="EMBL" id="RJMB01000009">
    <property type="protein sequence ID" value="RNL84835.1"/>
    <property type="molecule type" value="Genomic_DNA"/>
</dbReference>
<protein>
    <recommendedName>
        <fullName evidence="3">Lipoprotein</fullName>
    </recommendedName>
</protein>
<evidence type="ECO:0000313" key="2">
    <source>
        <dbReference type="Proteomes" id="UP000269198"/>
    </source>
</evidence>
<dbReference type="Proteomes" id="UP000269198">
    <property type="component" value="Unassembled WGS sequence"/>
</dbReference>
<keyword evidence="2" id="KW-1185">Reference proteome</keyword>
<name>A0A3N0EAG1_9ACTN</name>
<dbReference type="PROSITE" id="PS51257">
    <property type="entry name" value="PROKAR_LIPOPROTEIN"/>
    <property type="match status" value="1"/>
</dbReference>
<accession>A0A3N0EAG1</accession>
<dbReference type="OrthoDB" id="3429949at2"/>
<proteinExistence type="predicted"/>
<sequence>MRGELGRGGTRGNGAAFAALTVVIASGCTIHENPDNTCAQSWRCTTPATPSVPVPDDDELPESFADYSGLSIPDSATDVDITAGHGDTNELYYKATFTMDRGDLEGFCDFASNTSVRESPGMPDTETRDTFDIPEDETTVDGNMECRGSHPDNDRVKRNVVAVFPDEDTASVYVNVVKWPND</sequence>
<comment type="caution">
    <text evidence="1">The sequence shown here is derived from an EMBL/GenBank/DDBJ whole genome shotgun (WGS) entry which is preliminary data.</text>
</comment>
<dbReference type="AlphaFoldDB" id="A0A3N0EAG1"/>
<evidence type="ECO:0000313" key="1">
    <source>
        <dbReference type="EMBL" id="RNL84835.1"/>
    </source>
</evidence>